<dbReference type="Pfam" id="PF12833">
    <property type="entry name" value="HTH_18"/>
    <property type="match status" value="1"/>
</dbReference>
<dbReference type="SMART" id="SM00342">
    <property type="entry name" value="HTH_ARAC"/>
    <property type="match status" value="1"/>
</dbReference>
<evidence type="ECO:0000259" key="4">
    <source>
        <dbReference type="PROSITE" id="PS01124"/>
    </source>
</evidence>
<dbReference type="AlphaFoldDB" id="A0A6F8TGQ0"/>
<dbReference type="PROSITE" id="PS01124">
    <property type="entry name" value="HTH_ARAC_FAMILY_2"/>
    <property type="match status" value="1"/>
</dbReference>
<dbReference type="Pfam" id="PF14525">
    <property type="entry name" value="AraC_binding_2"/>
    <property type="match status" value="1"/>
</dbReference>
<keyword evidence="1" id="KW-0805">Transcription regulation</keyword>
<accession>A0A6F8TGQ0</accession>
<keyword evidence="2" id="KW-0238">DNA-binding</keyword>
<evidence type="ECO:0000313" key="5">
    <source>
        <dbReference type="EMBL" id="BCA99468.1"/>
    </source>
</evidence>
<gene>
    <name evidence="5" type="primary">eutR</name>
    <name evidence="5" type="ORF">ATCC19606_18040</name>
</gene>
<dbReference type="InterPro" id="IPR050204">
    <property type="entry name" value="AraC_XylS_family_regulators"/>
</dbReference>
<organism evidence="5">
    <name type="scientific">Acinetobacter baumannii</name>
    <dbReference type="NCBI Taxonomy" id="470"/>
    <lineage>
        <taxon>Bacteria</taxon>
        <taxon>Pseudomonadati</taxon>
        <taxon>Pseudomonadota</taxon>
        <taxon>Gammaproteobacteria</taxon>
        <taxon>Moraxellales</taxon>
        <taxon>Moraxellaceae</taxon>
        <taxon>Acinetobacter</taxon>
        <taxon>Acinetobacter calcoaceticus/baumannii complex</taxon>
    </lineage>
</organism>
<dbReference type="Gene3D" id="1.10.10.60">
    <property type="entry name" value="Homeodomain-like"/>
    <property type="match status" value="1"/>
</dbReference>
<evidence type="ECO:0000256" key="1">
    <source>
        <dbReference type="ARBA" id="ARBA00023015"/>
    </source>
</evidence>
<keyword evidence="3" id="KW-0804">Transcription</keyword>
<evidence type="ECO:0000256" key="2">
    <source>
        <dbReference type="ARBA" id="ARBA00023125"/>
    </source>
</evidence>
<protein>
    <submittedName>
        <fullName evidence="5">AraC family transcriptional regulator</fullName>
    </submittedName>
</protein>
<dbReference type="GO" id="GO:0003700">
    <property type="term" value="F:DNA-binding transcription factor activity"/>
    <property type="evidence" value="ECO:0007669"/>
    <property type="project" value="InterPro"/>
</dbReference>
<dbReference type="EMBL" id="AP022836">
    <property type="protein sequence ID" value="BCA99468.1"/>
    <property type="molecule type" value="Genomic_DNA"/>
</dbReference>
<evidence type="ECO:0000256" key="3">
    <source>
        <dbReference type="ARBA" id="ARBA00023163"/>
    </source>
</evidence>
<feature type="domain" description="HTH araC/xylS-type" evidence="4">
    <location>
        <begin position="239"/>
        <end position="338"/>
    </location>
</feature>
<dbReference type="InterPro" id="IPR035418">
    <property type="entry name" value="AraC-bd_2"/>
</dbReference>
<dbReference type="PANTHER" id="PTHR46796">
    <property type="entry name" value="HTH-TYPE TRANSCRIPTIONAL ACTIVATOR RHAS-RELATED"/>
    <property type="match status" value="1"/>
</dbReference>
<sequence length="365" mass="42288">MNQANSHELNGRHFQNEPIFTDHNLVFDHHDLSETCRNVGQIFKPHDLKISHQKRDFSATMHHVKTGALSISRLEYGADVIIEPDHLDNFYLIQIPTQGYAEIEFGSQKFISYSQVASLISPQQSLRMRWHANSPQLILKVSKDDFTYHCRQHIADSENNLLIFDPKLDFSTQGGAYFLQLVRTLMDALACDQHPLHHPLAFKQFESNLFNALIYGQPNNALHKLDHYKEKTVSPYFVKRTEAYIKEHLHEPLNVEILAEHAGVSVRTLFTGFKNYLGTTPMSYLKELRFEQAHLELMHNENLSVTDVAFKWGFTHLGRFSQEYKRRYGELPSSTRRSGHSESSSLINSIFLKFKIDKCLLYLLI</sequence>
<dbReference type="InterPro" id="IPR018060">
    <property type="entry name" value="HTH_AraC"/>
</dbReference>
<reference evidence="5" key="1">
    <citation type="submission" date="2020-03" db="EMBL/GenBank/DDBJ databases">
        <title>Complete genome sequence of Acinetobacter baumannii ATCC19606T, which is a model strain for tolerization of antimicrobial agents.</title>
        <authorList>
            <person name="Tsubouchi T."/>
            <person name="Suzuki M."/>
            <person name="Niki M."/>
            <person name="Oinuma K."/>
            <person name="Niki M."/>
            <person name="Shibayama K."/>
            <person name="Kakeya H."/>
            <person name="Kaneko Y."/>
        </authorList>
    </citation>
    <scope>NUCLEOTIDE SEQUENCE</scope>
    <source>
        <strain evidence="5">ATCC19606</strain>
    </source>
</reference>
<proteinExistence type="predicted"/>
<name>A0A6F8TGQ0_ACIBA</name>
<dbReference type="InterPro" id="IPR009057">
    <property type="entry name" value="Homeodomain-like_sf"/>
</dbReference>
<dbReference type="GO" id="GO:0043565">
    <property type="term" value="F:sequence-specific DNA binding"/>
    <property type="evidence" value="ECO:0007669"/>
    <property type="project" value="InterPro"/>
</dbReference>
<dbReference type="SUPFAM" id="SSF46689">
    <property type="entry name" value="Homeodomain-like"/>
    <property type="match status" value="2"/>
</dbReference>